<accession>A0AAN7S682</accession>
<dbReference type="PROSITE" id="PS00518">
    <property type="entry name" value="ZF_RING_1"/>
    <property type="match status" value="1"/>
</dbReference>
<reference evidence="8" key="1">
    <citation type="submission" date="2023-01" db="EMBL/GenBank/DDBJ databases">
        <title>Key to firefly adult light organ development and bioluminescence: homeobox transcription factors regulate luciferase expression and transportation to peroxisome.</title>
        <authorList>
            <person name="Fu X."/>
        </authorList>
    </citation>
    <scope>NUCLEOTIDE SEQUENCE [LARGE SCALE GENOMIC DNA]</scope>
</reference>
<dbReference type="GO" id="GO:0008270">
    <property type="term" value="F:zinc ion binding"/>
    <property type="evidence" value="ECO:0007669"/>
    <property type="project" value="UniProtKB-KW"/>
</dbReference>
<keyword evidence="8" id="KW-1185">Reference proteome</keyword>
<dbReference type="Proteomes" id="UP001353858">
    <property type="component" value="Unassembled WGS sequence"/>
</dbReference>
<sequence length="200" mass="22183">MISSNRTPLVYSADIPLEVNEQPEQTELLAPLDGDVPAEYQTPAPGGNDEDSGDKETNPAEAVPLVPYPQLGLDYTFSTIKFNFCLLEDSAGEEVFHLPEDVYEEVPLKAFENAGQEVQPQIPNPFIGSGYDDDIDDTLSEEEACFICRGRRKKYVLINCGHLLCGYCATHSYNPLNDVVSNKCLICTTVILKEPIKIFF</sequence>
<evidence type="ECO:0000256" key="1">
    <source>
        <dbReference type="ARBA" id="ARBA00022723"/>
    </source>
</evidence>
<dbReference type="SMART" id="SM00184">
    <property type="entry name" value="RING"/>
    <property type="match status" value="1"/>
</dbReference>
<dbReference type="AlphaFoldDB" id="A0AAN7S682"/>
<dbReference type="InterPro" id="IPR017907">
    <property type="entry name" value="Znf_RING_CS"/>
</dbReference>
<dbReference type="Pfam" id="PF13920">
    <property type="entry name" value="zf-C3HC4_3"/>
    <property type="match status" value="1"/>
</dbReference>
<dbReference type="PROSITE" id="PS50089">
    <property type="entry name" value="ZF_RING_2"/>
    <property type="match status" value="1"/>
</dbReference>
<feature type="region of interest" description="Disordered" evidence="5">
    <location>
        <begin position="23"/>
        <end position="61"/>
    </location>
</feature>
<dbReference type="Gene3D" id="3.30.40.10">
    <property type="entry name" value="Zinc/RING finger domain, C3HC4 (zinc finger)"/>
    <property type="match status" value="1"/>
</dbReference>
<gene>
    <name evidence="7" type="ORF">RN001_014490</name>
</gene>
<comment type="caution">
    <text evidence="7">The sequence shown here is derived from an EMBL/GenBank/DDBJ whole genome shotgun (WGS) entry which is preliminary data.</text>
</comment>
<feature type="domain" description="RING-type" evidence="6">
    <location>
        <begin position="145"/>
        <end position="188"/>
    </location>
</feature>
<keyword evidence="3" id="KW-0862">Zinc</keyword>
<evidence type="ECO:0000256" key="2">
    <source>
        <dbReference type="ARBA" id="ARBA00022771"/>
    </source>
</evidence>
<keyword evidence="1" id="KW-0479">Metal-binding</keyword>
<evidence type="ECO:0000259" key="6">
    <source>
        <dbReference type="PROSITE" id="PS50089"/>
    </source>
</evidence>
<dbReference type="InterPro" id="IPR013083">
    <property type="entry name" value="Znf_RING/FYVE/PHD"/>
</dbReference>
<protein>
    <recommendedName>
        <fullName evidence="6">RING-type domain-containing protein</fullName>
    </recommendedName>
</protein>
<name>A0AAN7S682_9COLE</name>
<evidence type="ECO:0000256" key="3">
    <source>
        <dbReference type="ARBA" id="ARBA00022833"/>
    </source>
</evidence>
<evidence type="ECO:0000256" key="5">
    <source>
        <dbReference type="SAM" id="MobiDB-lite"/>
    </source>
</evidence>
<proteinExistence type="predicted"/>
<evidence type="ECO:0000256" key="4">
    <source>
        <dbReference type="PROSITE-ProRule" id="PRU00175"/>
    </source>
</evidence>
<evidence type="ECO:0000313" key="8">
    <source>
        <dbReference type="Proteomes" id="UP001353858"/>
    </source>
</evidence>
<dbReference type="SUPFAM" id="SSF57850">
    <property type="entry name" value="RING/U-box"/>
    <property type="match status" value="1"/>
</dbReference>
<dbReference type="InterPro" id="IPR001841">
    <property type="entry name" value="Znf_RING"/>
</dbReference>
<evidence type="ECO:0000313" key="7">
    <source>
        <dbReference type="EMBL" id="KAK4872461.1"/>
    </source>
</evidence>
<keyword evidence="2 4" id="KW-0863">Zinc-finger</keyword>
<dbReference type="EMBL" id="JARPUR010000007">
    <property type="protein sequence ID" value="KAK4872461.1"/>
    <property type="molecule type" value="Genomic_DNA"/>
</dbReference>
<organism evidence="7 8">
    <name type="scientific">Aquatica leii</name>
    <dbReference type="NCBI Taxonomy" id="1421715"/>
    <lineage>
        <taxon>Eukaryota</taxon>
        <taxon>Metazoa</taxon>
        <taxon>Ecdysozoa</taxon>
        <taxon>Arthropoda</taxon>
        <taxon>Hexapoda</taxon>
        <taxon>Insecta</taxon>
        <taxon>Pterygota</taxon>
        <taxon>Neoptera</taxon>
        <taxon>Endopterygota</taxon>
        <taxon>Coleoptera</taxon>
        <taxon>Polyphaga</taxon>
        <taxon>Elateriformia</taxon>
        <taxon>Elateroidea</taxon>
        <taxon>Lampyridae</taxon>
        <taxon>Luciolinae</taxon>
        <taxon>Aquatica</taxon>
    </lineage>
</organism>